<feature type="transmembrane region" description="Helical" evidence="8">
    <location>
        <begin position="150"/>
        <end position="174"/>
    </location>
</feature>
<evidence type="ECO:0000259" key="9">
    <source>
        <dbReference type="PROSITE" id="PS50850"/>
    </source>
</evidence>
<accession>A0A8H6SSA5</accession>
<feature type="region of interest" description="Disordered" evidence="7">
    <location>
        <begin position="1"/>
        <end position="40"/>
    </location>
</feature>
<dbReference type="InterPro" id="IPR036259">
    <property type="entry name" value="MFS_trans_sf"/>
</dbReference>
<feature type="transmembrane region" description="Helical" evidence="8">
    <location>
        <begin position="330"/>
        <end position="352"/>
    </location>
</feature>
<organism evidence="10 11">
    <name type="scientific">Mycena chlorophos</name>
    <name type="common">Agaric fungus</name>
    <name type="synonym">Agaricus chlorophos</name>
    <dbReference type="NCBI Taxonomy" id="658473"/>
    <lineage>
        <taxon>Eukaryota</taxon>
        <taxon>Fungi</taxon>
        <taxon>Dikarya</taxon>
        <taxon>Basidiomycota</taxon>
        <taxon>Agaricomycotina</taxon>
        <taxon>Agaricomycetes</taxon>
        <taxon>Agaricomycetidae</taxon>
        <taxon>Agaricales</taxon>
        <taxon>Marasmiineae</taxon>
        <taxon>Mycenaceae</taxon>
        <taxon>Mycena</taxon>
    </lineage>
</organism>
<dbReference type="InterPro" id="IPR001958">
    <property type="entry name" value="Tet-R_TetA/multi-R_MdtG-like"/>
</dbReference>
<dbReference type="SUPFAM" id="SSF103473">
    <property type="entry name" value="MFS general substrate transporter"/>
    <property type="match status" value="1"/>
</dbReference>
<dbReference type="FunFam" id="1.20.1250.20:FF:000172">
    <property type="entry name" value="MFS multidrug resistance transporter"/>
    <property type="match status" value="1"/>
</dbReference>
<evidence type="ECO:0000256" key="1">
    <source>
        <dbReference type="ARBA" id="ARBA00004141"/>
    </source>
</evidence>
<name>A0A8H6SSA5_MYCCL</name>
<evidence type="ECO:0000256" key="4">
    <source>
        <dbReference type="ARBA" id="ARBA00022989"/>
    </source>
</evidence>
<evidence type="ECO:0000256" key="6">
    <source>
        <dbReference type="ARBA" id="ARBA00023180"/>
    </source>
</evidence>
<evidence type="ECO:0000313" key="11">
    <source>
        <dbReference type="Proteomes" id="UP000613580"/>
    </source>
</evidence>
<evidence type="ECO:0000256" key="7">
    <source>
        <dbReference type="SAM" id="MobiDB-lite"/>
    </source>
</evidence>
<feature type="transmembrane region" description="Helical" evidence="8">
    <location>
        <begin position="125"/>
        <end position="144"/>
    </location>
</feature>
<keyword evidence="3 8" id="KW-0812">Transmembrane</keyword>
<keyword evidence="4 8" id="KW-1133">Transmembrane helix</keyword>
<feature type="compositionally biased region" description="Low complexity" evidence="7">
    <location>
        <begin position="26"/>
        <end position="35"/>
    </location>
</feature>
<dbReference type="EMBL" id="JACAZE010000011">
    <property type="protein sequence ID" value="KAF7304313.1"/>
    <property type="molecule type" value="Genomic_DNA"/>
</dbReference>
<feature type="transmembrane region" description="Helical" evidence="8">
    <location>
        <begin position="216"/>
        <end position="236"/>
    </location>
</feature>
<dbReference type="GO" id="GO:0015137">
    <property type="term" value="F:citrate transmembrane transporter activity"/>
    <property type="evidence" value="ECO:0007669"/>
    <property type="project" value="UniProtKB-ARBA"/>
</dbReference>
<feature type="compositionally biased region" description="Basic and acidic residues" evidence="7">
    <location>
        <begin position="16"/>
        <end position="25"/>
    </location>
</feature>
<proteinExistence type="predicted"/>
<dbReference type="Gene3D" id="1.20.1250.20">
    <property type="entry name" value="MFS general substrate transporter like domains"/>
    <property type="match status" value="1"/>
</dbReference>
<dbReference type="GO" id="GO:0005886">
    <property type="term" value="C:plasma membrane"/>
    <property type="evidence" value="ECO:0007669"/>
    <property type="project" value="TreeGrafter"/>
</dbReference>
<evidence type="ECO:0000256" key="3">
    <source>
        <dbReference type="ARBA" id="ARBA00022692"/>
    </source>
</evidence>
<feature type="transmembrane region" description="Helical" evidence="8">
    <location>
        <begin position="58"/>
        <end position="81"/>
    </location>
</feature>
<feature type="domain" description="Major facilitator superfamily (MFS) profile" evidence="9">
    <location>
        <begin position="60"/>
        <end position="503"/>
    </location>
</feature>
<evidence type="ECO:0000256" key="2">
    <source>
        <dbReference type="ARBA" id="ARBA00022448"/>
    </source>
</evidence>
<feature type="transmembrane region" description="Helical" evidence="8">
    <location>
        <begin position="388"/>
        <end position="405"/>
    </location>
</feature>
<reference evidence="10" key="1">
    <citation type="submission" date="2020-05" db="EMBL/GenBank/DDBJ databases">
        <title>Mycena genomes resolve the evolution of fungal bioluminescence.</title>
        <authorList>
            <person name="Tsai I.J."/>
        </authorList>
    </citation>
    <scope>NUCLEOTIDE SEQUENCE</scope>
    <source>
        <strain evidence="10">110903Hualien_Pintung</strain>
    </source>
</reference>
<comment type="subcellular location">
    <subcellularLocation>
        <location evidence="1">Membrane</location>
        <topology evidence="1">Multi-pass membrane protein</topology>
    </subcellularLocation>
</comment>
<comment type="caution">
    <text evidence="10">The sequence shown here is derived from an EMBL/GenBank/DDBJ whole genome shotgun (WGS) entry which is preliminary data.</text>
</comment>
<dbReference type="FunFam" id="1.20.1720.10:FF:000009">
    <property type="entry name" value="MFS multidrug transporter"/>
    <property type="match status" value="1"/>
</dbReference>
<feature type="transmembrane region" description="Helical" evidence="8">
    <location>
        <begin position="478"/>
        <end position="502"/>
    </location>
</feature>
<dbReference type="PRINTS" id="PR01035">
    <property type="entry name" value="TCRTETA"/>
</dbReference>
<dbReference type="PROSITE" id="PS50850">
    <property type="entry name" value="MFS"/>
    <property type="match status" value="1"/>
</dbReference>
<dbReference type="PANTHER" id="PTHR23502">
    <property type="entry name" value="MAJOR FACILITATOR SUPERFAMILY"/>
    <property type="match status" value="1"/>
</dbReference>
<gene>
    <name evidence="10" type="ORF">HMN09_00833100</name>
</gene>
<dbReference type="PANTHER" id="PTHR23502:SF51">
    <property type="entry name" value="QUINIDINE RESISTANCE PROTEIN 1-RELATED"/>
    <property type="match status" value="1"/>
</dbReference>
<dbReference type="InterPro" id="IPR011701">
    <property type="entry name" value="MFS"/>
</dbReference>
<feature type="transmembrane region" description="Helical" evidence="8">
    <location>
        <begin position="411"/>
        <end position="433"/>
    </location>
</feature>
<dbReference type="GO" id="GO:0140115">
    <property type="term" value="P:export across plasma membrane"/>
    <property type="evidence" value="ECO:0007669"/>
    <property type="project" value="UniProtKB-ARBA"/>
</dbReference>
<dbReference type="OrthoDB" id="440553at2759"/>
<feature type="compositionally biased region" description="Polar residues" evidence="7">
    <location>
        <begin position="1"/>
        <end position="10"/>
    </location>
</feature>
<keyword evidence="11" id="KW-1185">Reference proteome</keyword>
<feature type="transmembrane region" description="Helical" evidence="8">
    <location>
        <begin position="454"/>
        <end position="472"/>
    </location>
</feature>
<dbReference type="InterPro" id="IPR020846">
    <property type="entry name" value="MFS_dom"/>
</dbReference>
<dbReference type="Proteomes" id="UP000613580">
    <property type="component" value="Unassembled WGS sequence"/>
</dbReference>
<evidence type="ECO:0000256" key="8">
    <source>
        <dbReference type="SAM" id="Phobius"/>
    </source>
</evidence>
<keyword evidence="6" id="KW-0325">Glycoprotein</keyword>
<feature type="transmembrane region" description="Helical" evidence="8">
    <location>
        <begin position="285"/>
        <end position="310"/>
    </location>
</feature>
<evidence type="ECO:0000256" key="5">
    <source>
        <dbReference type="ARBA" id="ARBA00023136"/>
    </source>
</evidence>
<dbReference type="AlphaFoldDB" id="A0A8H6SSA5"/>
<feature type="transmembrane region" description="Helical" evidence="8">
    <location>
        <begin position="93"/>
        <end position="113"/>
    </location>
</feature>
<dbReference type="Pfam" id="PF07690">
    <property type="entry name" value="MFS_1"/>
    <property type="match status" value="1"/>
</dbReference>
<evidence type="ECO:0000313" key="10">
    <source>
        <dbReference type="EMBL" id="KAF7304313.1"/>
    </source>
</evidence>
<feature type="transmembrane region" description="Helical" evidence="8">
    <location>
        <begin position="186"/>
        <end position="210"/>
    </location>
</feature>
<keyword evidence="2" id="KW-0813">Transport</keyword>
<protein>
    <submittedName>
        <fullName evidence="10">MFS domain-containing protein</fullName>
    </submittedName>
</protein>
<sequence length="526" mass="56934">MTSHEPSTLDATKLNGAEEKTDRADAAAAESASSEHTTGDTTDTEAVVFSIYTTREKWFIVALIAYGGLFSPLTSNIYFPVIPTLSLVFDKSIELINLTVTMYIVFQAIAPMFWGTLADSWGRRLMFVACLVVLSLSCVGLALVPRNAYWLLLLLRCLQAAGSASTIALGAGVVGDIAESYERGGFFGVYNVGPLFGPAVGPVLGGALAGGLGWRAIFWFLCIASAFCAVVLLLLLPETLRSMVGNGSILPPRVCRPILPILGRKHPKVPPVPGTQKRQGFRNPLAILLNLDILLLLAFNGVICAIFYGVNASVSTIFHETYPQLNETELGLCYISIGSGTLVGSVVSGKILDWDYRRFSRKLLANAEPGTQVIDRDVFPIEKARMRLMPFLCIFYVSVCVGYGWCIERKVSIAGPLVLLFVIGIISMAFMNATQTLLLDLAPTQGSSITACNNLIRCGLSAVMVAVIQLIIDAIGVGWTYVLLSGFCVVASPLIWIVMFIGPKWRERRRRKAEEAAMAAAGHEHL</sequence>
<keyword evidence="5 8" id="KW-0472">Membrane</keyword>